<dbReference type="SUPFAM" id="SSF51735">
    <property type="entry name" value="NAD(P)-binding Rossmann-fold domains"/>
    <property type="match status" value="1"/>
</dbReference>
<dbReference type="GO" id="GO:0016491">
    <property type="term" value="F:oxidoreductase activity"/>
    <property type="evidence" value="ECO:0007669"/>
    <property type="project" value="UniProtKB-KW"/>
</dbReference>
<dbReference type="PANTHER" id="PTHR14239">
    <property type="entry name" value="DUDULIN-RELATED"/>
    <property type="match status" value="1"/>
</dbReference>
<dbReference type="Gene3D" id="3.40.50.720">
    <property type="entry name" value="NAD(P)-binding Rossmann-like Domain"/>
    <property type="match status" value="1"/>
</dbReference>
<keyword evidence="1" id="KW-0560">Oxidoreductase</keyword>
<dbReference type="RefSeq" id="WP_090064216.1">
    <property type="nucleotide sequence ID" value="NZ_FOFT01000002.1"/>
</dbReference>
<evidence type="ECO:0000313" key="4">
    <source>
        <dbReference type="Proteomes" id="UP000199028"/>
    </source>
</evidence>
<reference evidence="4" key="1">
    <citation type="submission" date="2016-10" db="EMBL/GenBank/DDBJ databases">
        <authorList>
            <person name="Varghese N."/>
            <person name="Submissions S."/>
        </authorList>
    </citation>
    <scope>NUCLEOTIDE SEQUENCE [LARGE SCALE GENOMIC DNA]</scope>
    <source>
        <strain evidence="4">CGMCC 4.578</strain>
    </source>
</reference>
<gene>
    <name evidence="3" type="ORF">SAMN05216195_102695</name>
</gene>
<keyword evidence="4" id="KW-1185">Reference proteome</keyword>
<protein>
    <recommendedName>
        <fullName evidence="2">Pyrroline-5-carboxylate reductase catalytic N-terminal domain-containing protein</fullName>
    </recommendedName>
</protein>
<dbReference type="EMBL" id="FOFT01000002">
    <property type="protein sequence ID" value="SEQ54586.1"/>
    <property type="molecule type" value="Genomic_DNA"/>
</dbReference>
<dbReference type="InterPro" id="IPR028939">
    <property type="entry name" value="P5C_Rdtase_cat_N"/>
</dbReference>
<dbReference type="InterPro" id="IPR051267">
    <property type="entry name" value="STEAP_metalloreductase"/>
</dbReference>
<accession>A0A1H9GWU0</accession>
<organism evidence="3 4">
    <name type="scientific">Lentzea flaviverrucosa</name>
    <dbReference type="NCBI Taxonomy" id="200379"/>
    <lineage>
        <taxon>Bacteria</taxon>
        <taxon>Bacillati</taxon>
        <taxon>Actinomycetota</taxon>
        <taxon>Actinomycetes</taxon>
        <taxon>Pseudonocardiales</taxon>
        <taxon>Pseudonocardiaceae</taxon>
        <taxon>Lentzea</taxon>
    </lineage>
</organism>
<dbReference type="PANTHER" id="PTHR14239:SF10">
    <property type="entry name" value="REDUCTASE"/>
    <property type="match status" value="1"/>
</dbReference>
<sequence>MRVAIIGAGNVGSGFAGAATAAGHQVTVAAAHEENAVKVAELVGGTAAATAADAARGADVVVLAVPAAVAAGVLTELKGTTAVVVDATNPVNETYSDLTTSGTSHAEQLAAVAPEVKLVKAFNTVFASRLGAAREDGLPLDGYYAGDDEEAKQVVAELLTSLGFRPIDAGGLRMTRSLEELAFLNITLNARNGWTWQSGWRLTGPTV</sequence>
<name>A0A1H9GWU0_9PSEU</name>
<proteinExistence type="predicted"/>
<evidence type="ECO:0000313" key="3">
    <source>
        <dbReference type="EMBL" id="SEQ54586.1"/>
    </source>
</evidence>
<evidence type="ECO:0000259" key="2">
    <source>
        <dbReference type="Pfam" id="PF03807"/>
    </source>
</evidence>
<feature type="domain" description="Pyrroline-5-carboxylate reductase catalytic N-terminal" evidence="2">
    <location>
        <begin position="2"/>
        <end position="90"/>
    </location>
</feature>
<dbReference type="Pfam" id="PF03807">
    <property type="entry name" value="F420_oxidored"/>
    <property type="match status" value="1"/>
</dbReference>
<dbReference type="InterPro" id="IPR036291">
    <property type="entry name" value="NAD(P)-bd_dom_sf"/>
</dbReference>
<dbReference type="AlphaFoldDB" id="A0A1H9GWU0"/>
<evidence type="ECO:0000256" key="1">
    <source>
        <dbReference type="ARBA" id="ARBA00023002"/>
    </source>
</evidence>
<dbReference type="Proteomes" id="UP000199028">
    <property type="component" value="Unassembled WGS sequence"/>
</dbReference>
<dbReference type="OrthoDB" id="5738121at2"/>